<organism evidence="2 3">
    <name type="scientific">Actinocorallia longicatena</name>
    <dbReference type="NCBI Taxonomy" id="111803"/>
    <lineage>
        <taxon>Bacteria</taxon>
        <taxon>Bacillati</taxon>
        <taxon>Actinomycetota</taxon>
        <taxon>Actinomycetes</taxon>
        <taxon>Streptosporangiales</taxon>
        <taxon>Thermomonosporaceae</taxon>
        <taxon>Actinocorallia</taxon>
    </lineage>
</organism>
<feature type="domain" description="LUD" evidence="1">
    <location>
        <begin position="106"/>
        <end position="196"/>
    </location>
</feature>
<accession>A0ABP6Q7T5</accession>
<dbReference type="EMBL" id="BAAAUV010000005">
    <property type="protein sequence ID" value="GAA3208111.1"/>
    <property type="molecule type" value="Genomic_DNA"/>
</dbReference>
<evidence type="ECO:0000313" key="2">
    <source>
        <dbReference type="EMBL" id="GAA3208111.1"/>
    </source>
</evidence>
<proteinExistence type="predicted"/>
<sequence>MTNARDTILGRLGRPGGDPAAAYARIERRYLDRHHDDGLPALLAERVADYRAVVHTVTAAELPGALAAALRPGTYVIPPGLPGTWTEAIGDRTTAEPCDLEAVAGVITGCAVAIAETGTIVLDHGPGQGRRALTLVPDHHLVVVSAAQIAADLPEALRRLDLTRPLTFVSGPSATSDIELSRVEGVHGPRTLEVFLT</sequence>
<keyword evidence="3" id="KW-1185">Reference proteome</keyword>
<dbReference type="PANTHER" id="PTHR43682:SF1">
    <property type="entry name" value="LACTATE UTILIZATION PROTEIN C"/>
    <property type="match status" value="1"/>
</dbReference>
<dbReference type="InterPro" id="IPR024185">
    <property type="entry name" value="FTHF_cligase-like_sf"/>
</dbReference>
<dbReference type="RefSeq" id="WP_344826488.1">
    <property type="nucleotide sequence ID" value="NZ_BAAAUV010000005.1"/>
</dbReference>
<evidence type="ECO:0000259" key="1">
    <source>
        <dbReference type="Pfam" id="PF02589"/>
    </source>
</evidence>
<dbReference type="PANTHER" id="PTHR43682">
    <property type="entry name" value="LACTATE UTILIZATION PROTEIN C"/>
    <property type="match status" value="1"/>
</dbReference>
<dbReference type="SUPFAM" id="SSF100950">
    <property type="entry name" value="NagB/RpiA/CoA transferase-like"/>
    <property type="match status" value="1"/>
</dbReference>
<name>A0ABP6Q7T5_9ACTN</name>
<comment type="caution">
    <text evidence="2">The sequence shown here is derived from an EMBL/GenBank/DDBJ whole genome shotgun (WGS) entry which is preliminary data.</text>
</comment>
<protein>
    <submittedName>
        <fullName evidence="2">LUD domain-containing protein</fullName>
    </submittedName>
</protein>
<gene>
    <name evidence="2" type="ORF">GCM10010468_24830</name>
</gene>
<dbReference type="Proteomes" id="UP001501237">
    <property type="component" value="Unassembled WGS sequence"/>
</dbReference>
<evidence type="ECO:0000313" key="3">
    <source>
        <dbReference type="Proteomes" id="UP001501237"/>
    </source>
</evidence>
<reference evidence="3" key="1">
    <citation type="journal article" date="2019" name="Int. J. Syst. Evol. Microbiol.">
        <title>The Global Catalogue of Microorganisms (GCM) 10K type strain sequencing project: providing services to taxonomists for standard genome sequencing and annotation.</title>
        <authorList>
            <consortium name="The Broad Institute Genomics Platform"/>
            <consortium name="The Broad Institute Genome Sequencing Center for Infectious Disease"/>
            <person name="Wu L."/>
            <person name="Ma J."/>
        </authorList>
    </citation>
    <scope>NUCLEOTIDE SEQUENCE [LARGE SCALE GENOMIC DNA]</scope>
    <source>
        <strain evidence="3">JCM 9377</strain>
    </source>
</reference>
<dbReference type="InterPro" id="IPR003741">
    <property type="entry name" value="LUD_dom"/>
</dbReference>
<dbReference type="Pfam" id="PF02589">
    <property type="entry name" value="LUD_dom"/>
    <property type="match status" value="1"/>
</dbReference>
<dbReference type="InterPro" id="IPR037171">
    <property type="entry name" value="NagB/RpiA_transferase-like"/>
</dbReference>
<dbReference type="Gene3D" id="3.40.50.10420">
    <property type="entry name" value="NagB/RpiA/CoA transferase-like"/>
    <property type="match status" value="1"/>
</dbReference>